<accession>A0A9P9CZX2</accession>
<dbReference type="EMBL" id="JAGMUV010000048">
    <property type="protein sequence ID" value="KAH7109957.1"/>
    <property type="molecule type" value="Genomic_DNA"/>
</dbReference>
<evidence type="ECO:0008006" key="3">
    <source>
        <dbReference type="Google" id="ProtNLM"/>
    </source>
</evidence>
<sequence>MASLGVKLWPGDFNKEEALESAIAGTSSIFLDPYISQYGEFSRTGILDTAYRGDTILPLVSPKTIGPFSGAPILNPPAFHAKEIYYSDELLTPEELGRKLSTASGKELKTNYQSDEVVERTRKENPFVGGQVLTREIYKLIDMDQVHKQGIPLSTFDQFLDEHKAAAVETFSGAAP</sequence>
<gene>
    <name evidence="1" type="ORF">EDB81DRAFT_894967</name>
</gene>
<dbReference type="Gene3D" id="3.40.50.720">
    <property type="entry name" value="NAD(P)-binding Rossmann-like Domain"/>
    <property type="match status" value="1"/>
</dbReference>
<comment type="caution">
    <text evidence="1">The sequence shown here is derived from an EMBL/GenBank/DDBJ whole genome shotgun (WGS) entry which is preliminary data.</text>
</comment>
<dbReference type="AlphaFoldDB" id="A0A9P9CZX2"/>
<evidence type="ECO:0000313" key="1">
    <source>
        <dbReference type="EMBL" id="KAH7109957.1"/>
    </source>
</evidence>
<name>A0A9P9CZX2_9HYPO</name>
<keyword evidence="2" id="KW-1185">Reference proteome</keyword>
<protein>
    <recommendedName>
        <fullName evidence="3">NmrA-like domain-containing protein</fullName>
    </recommendedName>
</protein>
<reference evidence="1" key="1">
    <citation type="journal article" date="2021" name="Nat. Commun.">
        <title>Genetic determinants of endophytism in the Arabidopsis root mycobiome.</title>
        <authorList>
            <person name="Mesny F."/>
            <person name="Miyauchi S."/>
            <person name="Thiergart T."/>
            <person name="Pickel B."/>
            <person name="Atanasova L."/>
            <person name="Karlsson M."/>
            <person name="Huettel B."/>
            <person name="Barry K.W."/>
            <person name="Haridas S."/>
            <person name="Chen C."/>
            <person name="Bauer D."/>
            <person name="Andreopoulos W."/>
            <person name="Pangilinan J."/>
            <person name="LaButti K."/>
            <person name="Riley R."/>
            <person name="Lipzen A."/>
            <person name="Clum A."/>
            <person name="Drula E."/>
            <person name="Henrissat B."/>
            <person name="Kohler A."/>
            <person name="Grigoriev I.V."/>
            <person name="Martin F.M."/>
            <person name="Hacquard S."/>
        </authorList>
    </citation>
    <scope>NUCLEOTIDE SEQUENCE</scope>
    <source>
        <strain evidence="1">MPI-CAGE-AT-0147</strain>
    </source>
</reference>
<proteinExistence type="predicted"/>
<evidence type="ECO:0000313" key="2">
    <source>
        <dbReference type="Proteomes" id="UP000738349"/>
    </source>
</evidence>
<dbReference type="InterPro" id="IPR036291">
    <property type="entry name" value="NAD(P)-bd_dom_sf"/>
</dbReference>
<organism evidence="1 2">
    <name type="scientific">Dactylonectria macrodidyma</name>
    <dbReference type="NCBI Taxonomy" id="307937"/>
    <lineage>
        <taxon>Eukaryota</taxon>
        <taxon>Fungi</taxon>
        <taxon>Dikarya</taxon>
        <taxon>Ascomycota</taxon>
        <taxon>Pezizomycotina</taxon>
        <taxon>Sordariomycetes</taxon>
        <taxon>Hypocreomycetidae</taxon>
        <taxon>Hypocreales</taxon>
        <taxon>Nectriaceae</taxon>
        <taxon>Dactylonectria</taxon>
    </lineage>
</organism>
<dbReference type="OrthoDB" id="419598at2759"/>
<dbReference type="SUPFAM" id="SSF51735">
    <property type="entry name" value="NAD(P)-binding Rossmann-fold domains"/>
    <property type="match status" value="1"/>
</dbReference>
<dbReference type="Gene3D" id="3.90.25.10">
    <property type="entry name" value="UDP-galactose 4-epimerase, domain 1"/>
    <property type="match status" value="1"/>
</dbReference>
<dbReference type="Proteomes" id="UP000738349">
    <property type="component" value="Unassembled WGS sequence"/>
</dbReference>